<keyword evidence="2" id="KW-1133">Transmembrane helix</keyword>
<evidence type="ECO:0000256" key="1">
    <source>
        <dbReference type="SAM" id="MobiDB-lite"/>
    </source>
</evidence>
<gene>
    <name evidence="3" type="ORF">SAMN05216267_1002265</name>
</gene>
<feature type="transmembrane region" description="Helical" evidence="2">
    <location>
        <begin position="12"/>
        <end position="43"/>
    </location>
</feature>
<keyword evidence="4" id="KW-1185">Reference proteome</keyword>
<evidence type="ECO:0000256" key="2">
    <source>
        <dbReference type="SAM" id="Phobius"/>
    </source>
</evidence>
<keyword evidence="2" id="KW-0472">Membrane</keyword>
<dbReference type="STRING" id="310780.SAMN05216267_1002265"/>
<evidence type="ECO:0000313" key="4">
    <source>
        <dbReference type="Proteomes" id="UP000181951"/>
    </source>
</evidence>
<evidence type="ECO:0008006" key="5">
    <source>
        <dbReference type="Google" id="ProtNLM"/>
    </source>
</evidence>
<proteinExistence type="predicted"/>
<evidence type="ECO:0000313" key="3">
    <source>
        <dbReference type="EMBL" id="SEN20179.1"/>
    </source>
</evidence>
<sequence length="88" mass="9091">MRSTTIGLMSGMALGFAAYFGGFGAFVVVAVLGVAGLALGFLVRAGGPGAGYLREREDDLRRGLARRGDTPAGGHTRSGGSQHRVRVR</sequence>
<feature type="region of interest" description="Disordered" evidence="1">
    <location>
        <begin position="63"/>
        <end position="88"/>
    </location>
</feature>
<dbReference type="AlphaFoldDB" id="A0A1H8EL17"/>
<dbReference type="Proteomes" id="UP000181951">
    <property type="component" value="Unassembled WGS sequence"/>
</dbReference>
<name>A0A1H8EL17_9ACTN</name>
<keyword evidence="2" id="KW-0812">Transmembrane</keyword>
<protein>
    <recommendedName>
        <fullName evidence="5">Small integral membrane protein</fullName>
    </recommendedName>
</protein>
<dbReference type="RefSeq" id="WP_069467403.1">
    <property type="nucleotide sequence ID" value="NZ_FODD01000002.1"/>
</dbReference>
<accession>A0A1H8EL17</accession>
<dbReference type="EMBL" id="FODD01000002">
    <property type="protein sequence ID" value="SEN20179.1"/>
    <property type="molecule type" value="Genomic_DNA"/>
</dbReference>
<reference evidence="3 4" key="1">
    <citation type="submission" date="2016-10" db="EMBL/GenBank/DDBJ databases">
        <authorList>
            <person name="de Groot N.N."/>
        </authorList>
    </citation>
    <scope>NUCLEOTIDE SEQUENCE [LARGE SCALE GENOMIC DNA]</scope>
    <source>
        <strain evidence="3 4">CGMCC 4.2026</strain>
    </source>
</reference>
<organism evidence="3 4">
    <name type="scientific">Actinacidiphila rubida</name>
    <dbReference type="NCBI Taxonomy" id="310780"/>
    <lineage>
        <taxon>Bacteria</taxon>
        <taxon>Bacillati</taxon>
        <taxon>Actinomycetota</taxon>
        <taxon>Actinomycetes</taxon>
        <taxon>Kitasatosporales</taxon>
        <taxon>Streptomycetaceae</taxon>
        <taxon>Actinacidiphila</taxon>
    </lineage>
</organism>